<dbReference type="GO" id="GO:0004386">
    <property type="term" value="F:helicase activity"/>
    <property type="evidence" value="ECO:0007669"/>
    <property type="project" value="UniProtKB-KW"/>
</dbReference>
<feature type="domain" description="DNA2/NAM7 helicase helicase" evidence="7">
    <location>
        <begin position="733"/>
        <end position="1044"/>
    </location>
</feature>
<evidence type="ECO:0000259" key="9">
    <source>
        <dbReference type="Pfam" id="PF23576"/>
    </source>
</evidence>
<feature type="compositionally biased region" description="Basic and acidic residues" evidence="6">
    <location>
        <begin position="1470"/>
        <end position="1483"/>
    </location>
</feature>
<dbReference type="InterPro" id="IPR027417">
    <property type="entry name" value="P-loop_NTPase"/>
</dbReference>
<evidence type="ECO:0000256" key="4">
    <source>
        <dbReference type="ARBA" id="ARBA00022840"/>
    </source>
</evidence>
<evidence type="ECO:0000256" key="5">
    <source>
        <dbReference type="SAM" id="Coils"/>
    </source>
</evidence>
<keyword evidence="3" id="KW-0347">Helicase</keyword>
<keyword evidence="1" id="KW-0547">Nucleotide-binding</keyword>
<dbReference type="GO" id="GO:0016787">
    <property type="term" value="F:hydrolase activity"/>
    <property type="evidence" value="ECO:0007669"/>
    <property type="project" value="UniProtKB-KW"/>
</dbReference>
<feature type="region of interest" description="Disordered" evidence="6">
    <location>
        <begin position="67"/>
        <end position="87"/>
    </location>
</feature>
<reference evidence="10" key="1">
    <citation type="journal article" date="2018" name="DNA Res.">
        <title>Multiple hybrid de novo genome assembly of finger millet, an orphan allotetraploid crop.</title>
        <authorList>
            <person name="Hatakeyama M."/>
            <person name="Aluri S."/>
            <person name="Balachadran M.T."/>
            <person name="Sivarajan S.R."/>
            <person name="Patrignani A."/>
            <person name="Gruter S."/>
            <person name="Poveda L."/>
            <person name="Shimizu-Inatsugi R."/>
            <person name="Baeten J."/>
            <person name="Francoijs K.J."/>
            <person name="Nataraja K.N."/>
            <person name="Reddy Y.A.N."/>
            <person name="Phadnis S."/>
            <person name="Ravikumar R.L."/>
            <person name="Schlapbach R."/>
            <person name="Sreeman S.M."/>
            <person name="Shimizu K.K."/>
        </authorList>
    </citation>
    <scope>NUCLEOTIDE SEQUENCE</scope>
</reference>
<feature type="compositionally biased region" description="Polar residues" evidence="6">
    <location>
        <begin position="1484"/>
        <end position="1496"/>
    </location>
</feature>
<evidence type="ECO:0000256" key="3">
    <source>
        <dbReference type="ARBA" id="ARBA00022806"/>
    </source>
</evidence>
<name>A0AAV5FFK2_ELECO</name>
<accession>A0AAV5FFK2</accession>
<sequence length="1532" mass="170386">MTQIEQLGLQKQWSWEPTMAESLILALIDHNDVETRSILADFHSFHHLFFVMCKLFKEVVAQKPSVAQPAKPSEGGFLRQPNSSGPISPPEHVVDVTNWEKFCTLLSATIWPFISTCLKEGEALTCTKQCQISCVRLLELLPMVYERVNSYCRTQSCSAMTIVPVPGHTDISWLFHLVCWGKSSLLTIARHWKQCMLSLVKELKGSYSTHQRYIEDLGDMISHDEINIDKLEERISNLKLALSKEATPAKAKRRGSIGVPIFTEPVQERDMSMDNVVNIESTKLSHAPDIQEIILLSDSEENVPSVDVSSEEVLSSFMGNNASTASGVLKEVKTREQRMLTDDGLVSLQPQINQVCNISASSRSVSTESRSSIVASKGFSGMKKQGVSDANDNSLLPKIVKTSVTPASQPLRPILSSGAEKIKSILRDISDDEDDALESRSSTVASKGFGGMKKQAVPVNANDNSLLPKVVKTSVTPASQPSCPNSSSAMEKFKSIFRDISDDEDDPLDHAIDNFRRPQVLLRKPSILVPKRQVVQLPLPSEKRLGSRSMITILIIKKSALKEIPVCFDSQAQYVEIFQPLVLEEFKAQMQNAYVETPPDDMICGCISILSVERVDDFLVVRGRPENSESIKFRGCMENDLILLTKDPLKTSGQQVHVLGKVERRENDKKKALIFVIKFFLSNDNARLNKVKRLLVERTILNPVSYAGSYHESGKVCLDKLAHPMRKVLKSSYNDSQLHAVSVAIGSTKNQTKFDLSLIQGPPDNSYKLPRNECDMDRAEFTKPRAKISQSAAVTRAWQDAALAKQLINQRESPQMTERFPKGRALVCAQSNAAVDELVSRLSEGLYGADGKLYRPYIVRVGNAKTVHSNSVSFFIDTLVEQRLSDELKTKLDGNSCDAESSNSLRVQLEKVTDRIRYYESRRKLSEADKKENDSPVPDGDEADEVSDEALAGKLNSLYAQKRKVSAELAAAHAREKKIADENKFLKHKVRKSILGEAEIIVTTLSGCGGDIYGICLENASSNKYGNFSEHALFDVVVVDEAAQVGDPKQLPATVMSGLASKFLYECSMFERLQRAGYPVIMLTKQYRMHPEISRFPSLHFYDNKLLDGVKVAEKSASFHDHCCLSPYMFFDIADGREHSGRNSATQSLCNESEAEAAIEILKFFKNRYPSEFTSRRIGIITPYRSQLFLLRSRFTSFFGPEIVAEMEINTVDGFQGREVDILVLSTVRASVSSGKSHQSGEARSIGFVADVRRMNVALTRARLSLWIVGNARTLQTNSHWGSLVQNAKERNMFISVKRPLVNGNSQESSSVKRLEESNQPAVQNVCKETNKGLINQDSFQSSNVRRHNKDKKNASQSNAMAMLKHDFDSKSAGKNGNASPPAHSDLQNLIQRAKGVRKFSEKPRSNCSNKLDLSLEHDKDLGQANQADGGCPPTDADMKTVNKAKKARKFSEKLRSGNSNQVDPSLSSRFDEASSHMPETKKSQATNLPLNSQKQLIAARKRQREDVESLLSAALIPSKKPSSTRSTKKQK</sequence>
<feature type="region of interest" description="Disordered" evidence="6">
    <location>
        <begin position="925"/>
        <end position="945"/>
    </location>
</feature>
<dbReference type="PANTHER" id="PTHR10887">
    <property type="entry name" value="DNA2/NAM7 HELICASE FAMILY"/>
    <property type="match status" value="1"/>
</dbReference>
<dbReference type="Pfam" id="PF13087">
    <property type="entry name" value="AAA_12"/>
    <property type="match status" value="1"/>
</dbReference>
<keyword evidence="5" id="KW-0175">Coiled coil</keyword>
<protein>
    <submittedName>
        <fullName evidence="10">Uncharacterized protein</fullName>
    </submittedName>
</protein>
<evidence type="ECO:0000259" key="7">
    <source>
        <dbReference type="Pfam" id="PF13086"/>
    </source>
</evidence>
<evidence type="ECO:0000313" key="11">
    <source>
        <dbReference type="Proteomes" id="UP001054889"/>
    </source>
</evidence>
<dbReference type="InterPro" id="IPR056474">
    <property type="entry name" value="SEN1_barrel"/>
</dbReference>
<dbReference type="InterPro" id="IPR047187">
    <property type="entry name" value="SF1_C_Upf1"/>
</dbReference>
<evidence type="ECO:0000256" key="1">
    <source>
        <dbReference type="ARBA" id="ARBA00022741"/>
    </source>
</evidence>
<evidence type="ECO:0000259" key="8">
    <source>
        <dbReference type="Pfam" id="PF13087"/>
    </source>
</evidence>
<keyword evidence="11" id="KW-1185">Reference proteome</keyword>
<dbReference type="InterPro" id="IPR041677">
    <property type="entry name" value="DNA2/NAM7_AAA_11"/>
</dbReference>
<evidence type="ECO:0000313" key="10">
    <source>
        <dbReference type="EMBL" id="GJN33574.1"/>
    </source>
</evidence>
<feature type="region of interest" description="Disordered" evidence="6">
    <location>
        <begin position="1337"/>
        <end position="1357"/>
    </location>
</feature>
<dbReference type="Pfam" id="PF23576">
    <property type="entry name" value="SEN1_barrel"/>
    <property type="match status" value="1"/>
</dbReference>
<feature type="compositionally biased region" description="Polar residues" evidence="6">
    <location>
        <begin position="1457"/>
        <end position="1469"/>
    </location>
</feature>
<comment type="caution">
    <text evidence="10">The sequence shown here is derived from an EMBL/GenBank/DDBJ whole genome shotgun (WGS) entry which is preliminary data.</text>
</comment>
<dbReference type="CDD" id="cd18808">
    <property type="entry name" value="SF1_C_Upf1"/>
    <property type="match status" value="1"/>
</dbReference>
<dbReference type="FunFam" id="3.40.50.300:FF:000326">
    <property type="entry name" value="P-loop containing nucleoside triphosphate hydrolase"/>
    <property type="match status" value="1"/>
</dbReference>
<dbReference type="InterPro" id="IPR045055">
    <property type="entry name" value="DNA2/NAM7-like"/>
</dbReference>
<dbReference type="Gene3D" id="3.40.50.300">
    <property type="entry name" value="P-loop containing nucleotide triphosphate hydrolases"/>
    <property type="match status" value="2"/>
</dbReference>
<dbReference type="SUPFAM" id="SSF52540">
    <property type="entry name" value="P-loop containing nucleoside triphosphate hydrolases"/>
    <property type="match status" value="1"/>
</dbReference>
<feature type="region of interest" description="Disordered" evidence="6">
    <location>
        <begin position="1450"/>
        <end position="1532"/>
    </location>
</feature>
<dbReference type="EMBL" id="BQKI01000085">
    <property type="protein sequence ID" value="GJN33574.1"/>
    <property type="molecule type" value="Genomic_DNA"/>
</dbReference>
<dbReference type="GO" id="GO:0005524">
    <property type="term" value="F:ATP binding"/>
    <property type="evidence" value="ECO:0007669"/>
    <property type="project" value="UniProtKB-KW"/>
</dbReference>
<dbReference type="Proteomes" id="UP001054889">
    <property type="component" value="Unassembled WGS sequence"/>
</dbReference>
<organism evidence="10 11">
    <name type="scientific">Eleusine coracana subsp. coracana</name>
    <dbReference type="NCBI Taxonomy" id="191504"/>
    <lineage>
        <taxon>Eukaryota</taxon>
        <taxon>Viridiplantae</taxon>
        <taxon>Streptophyta</taxon>
        <taxon>Embryophyta</taxon>
        <taxon>Tracheophyta</taxon>
        <taxon>Spermatophyta</taxon>
        <taxon>Magnoliopsida</taxon>
        <taxon>Liliopsida</taxon>
        <taxon>Poales</taxon>
        <taxon>Poaceae</taxon>
        <taxon>PACMAD clade</taxon>
        <taxon>Chloridoideae</taxon>
        <taxon>Cynodonteae</taxon>
        <taxon>Eleusininae</taxon>
        <taxon>Eleusine</taxon>
    </lineage>
</organism>
<feature type="domain" description="Helicase SEN1 beta-barrel" evidence="9">
    <location>
        <begin position="604"/>
        <end position="699"/>
    </location>
</feature>
<feature type="domain" description="DNA2/NAM7 helicase-like C-terminal" evidence="8">
    <location>
        <begin position="1065"/>
        <end position="1272"/>
    </location>
</feature>
<keyword evidence="4" id="KW-0067">ATP-binding</keyword>
<evidence type="ECO:0000256" key="2">
    <source>
        <dbReference type="ARBA" id="ARBA00022801"/>
    </source>
</evidence>
<feature type="coiled-coil region" evidence="5">
    <location>
        <begin position="214"/>
        <end position="241"/>
    </location>
</feature>
<gene>
    <name evidence="10" type="primary">gb22192</name>
    <name evidence="10" type="ORF">PR202_gb22192</name>
</gene>
<proteinExistence type="predicted"/>
<evidence type="ECO:0000256" key="6">
    <source>
        <dbReference type="SAM" id="MobiDB-lite"/>
    </source>
</evidence>
<keyword evidence="2" id="KW-0378">Hydrolase</keyword>
<reference evidence="10" key="2">
    <citation type="submission" date="2021-12" db="EMBL/GenBank/DDBJ databases">
        <title>Resequencing data analysis of finger millet.</title>
        <authorList>
            <person name="Hatakeyama M."/>
            <person name="Aluri S."/>
            <person name="Balachadran M.T."/>
            <person name="Sivarajan S.R."/>
            <person name="Poveda L."/>
            <person name="Shimizu-Inatsugi R."/>
            <person name="Schlapbach R."/>
            <person name="Sreeman S.M."/>
            <person name="Shimizu K.K."/>
        </authorList>
    </citation>
    <scope>NUCLEOTIDE SEQUENCE</scope>
</reference>
<feature type="compositionally biased region" description="Basic and acidic residues" evidence="6">
    <location>
        <begin position="925"/>
        <end position="934"/>
    </location>
</feature>
<dbReference type="PANTHER" id="PTHR10887:SF495">
    <property type="entry name" value="HELICASE SENATAXIN ISOFORM X1-RELATED"/>
    <property type="match status" value="1"/>
</dbReference>
<dbReference type="Pfam" id="PF13086">
    <property type="entry name" value="AAA_11"/>
    <property type="match status" value="1"/>
</dbReference>
<dbReference type="GO" id="GO:0005694">
    <property type="term" value="C:chromosome"/>
    <property type="evidence" value="ECO:0007669"/>
    <property type="project" value="UniProtKB-ARBA"/>
</dbReference>
<dbReference type="InterPro" id="IPR041679">
    <property type="entry name" value="DNA2/NAM7-like_C"/>
</dbReference>